<organism evidence="3 4">
    <name type="scientific">Meloidogyne javanica</name>
    <name type="common">Root-knot nematode worm</name>
    <dbReference type="NCBI Taxonomy" id="6303"/>
    <lineage>
        <taxon>Eukaryota</taxon>
        <taxon>Metazoa</taxon>
        <taxon>Ecdysozoa</taxon>
        <taxon>Nematoda</taxon>
        <taxon>Chromadorea</taxon>
        <taxon>Rhabditida</taxon>
        <taxon>Tylenchina</taxon>
        <taxon>Tylenchomorpha</taxon>
        <taxon>Tylenchoidea</taxon>
        <taxon>Meloidogynidae</taxon>
        <taxon>Meloidogyninae</taxon>
        <taxon>Meloidogyne</taxon>
        <taxon>Meloidogyne incognita group</taxon>
    </lineage>
</organism>
<keyword evidence="1" id="KW-0175">Coiled coil</keyword>
<feature type="compositionally biased region" description="Acidic residues" evidence="2">
    <location>
        <begin position="20"/>
        <end position="29"/>
    </location>
</feature>
<feature type="region of interest" description="Disordered" evidence="2">
    <location>
        <begin position="238"/>
        <end position="290"/>
    </location>
</feature>
<feature type="compositionally biased region" description="Basic and acidic residues" evidence="2">
    <location>
        <begin position="270"/>
        <end position="290"/>
    </location>
</feature>
<dbReference type="Proteomes" id="UP000887561">
    <property type="component" value="Unplaced"/>
</dbReference>
<feature type="region of interest" description="Disordered" evidence="2">
    <location>
        <begin position="1"/>
        <end position="91"/>
    </location>
</feature>
<protein>
    <submittedName>
        <fullName evidence="4">Centriolar and ciliogenesis-associated protein HYLS1 C-terminal domain-containing protein</fullName>
    </submittedName>
</protein>
<evidence type="ECO:0000256" key="2">
    <source>
        <dbReference type="SAM" id="MobiDB-lite"/>
    </source>
</evidence>
<sequence>MGPRGESRSNQPKVPANVDNTEEDENDQNDEWRIGFDVEMRGIGIERNSNSSEDDESSNELEEQNGYQQLPTSSNSNISWIPTTQGFDLPEAPPIEHIKIEHQPNDISLDKDLSEPSEYSGDDGFSELRDIIDEMGYTVENDELRELEKDLRLLEENADISDTRLFSCFLGGHDGSADLLSDQSLIHLFSDLASPIPKNQKPSDKLPPGFQELLNYGEERLKEISEDIKRYERLIEEGERNPEESRQQEGVQESVQQQQEPSPSRTEVINQEKENNRPEHTRKPALDPKEETKLINQFLRANALRPIQCPEPGRAPFKHCQQLKLQQYRSEWVKQPPPGEQKRLALRWKVREVMLRRDIPQLCLVEEERNNNEGKRQKIFKLMGPSNEPRCNKPKRPKNVDYSVDDEMRGVGVEGNSSNTTETPSNGEKEPFSFLAMMGRSTQVVDDSSLQPKSEIGNISLYGGSEKCSPSFFVDENTEFVKKSVQAFCRKNLKEEIYANFNRNRGAVINFYKSEKKAAMKNKRNRQKEDNNSSSTNEKIKLEQSEEQNE</sequence>
<proteinExistence type="predicted"/>
<feature type="coiled-coil region" evidence="1">
    <location>
        <begin position="137"/>
        <end position="164"/>
    </location>
</feature>
<feature type="compositionally biased region" description="Basic and acidic residues" evidence="2">
    <location>
        <begin position="104"/>
        <end position="114"/>
    </location>
</feature>
<feature type="region of interest" description="Disordered" evidence="2">
    <location>
        <begin position="409"/>
        <end position="429"/>
    </location>
</feature>
<feature type="compositionally biased region" description="Low complexity" evidence="2">
    <location>
        <begin position="248"/>
        <end position="265"/>
    </location>
</feature>
<dbReference type="AlphaFoldDB" id="A0A915MQC9"/>
<keyword evidence="3" id="KW-1185">Reference proteome</keyword>
<evidence type="ECO:0000313" key="3">
    <source>
        <dbReference type="Proteomes" id="UP000887561"/>
    </source>
</evidence>
<dbReference type="WBParaSite" id="scaffold4521_cov304.g8276">
    <property type="protein sequence ID" value="scaffold4521_cov304.g8276"/>
    <property type="gene ID" value="scaffold4521_cov304.g8276"/>
</dbReference>
<feature type="compositionally biased region" description="Basic and acidic residues" evidence="2">
    <location>
        <begin position="30"/>
        <end position="40"/>
    </location>
</feature>
<evidence type="ECO:0000256" key="1">
    <source>
        <dbReference type="SAM" id="Coils"/>
    </source>
</evidence>
<reference evidence="4" key="1">
    <citation type="submission" date="2022-11" db="UniProtKB">
        <authorList>
            <consortium name="WormBaseParasite"/>
        </authorList>
    </citation>
    <scope>IDENTIFICATION</scope>
</reference>
<accession>A0A915MQC9</accession>
<evidence type="ECO:0000313" key="4">
    <source>
        <dbReference type="WBParaSite" id="scaffold4521_cov304.g8276"/>
    </source>
</evidence>
<feature type="compositionally biased region" description="Basic and acidic residues" evidence="2">
    <location>
        <begin position="238"/>
        <end position="247"/>
    </location>
</feature>
<feature type="region of interest" description="Disordered" evidence="2">
    <location>
        <begin position="104"/>
        <end position="123"/>
    </location>
</feature>
<name>A0A915MQC9_MELJA</name>
<feature type="compositionally biased region" description="Acidic residues" evidence="2">
    <location>
        <begin position="52"/>
        <end position="63"/>
    </location>
</feature>
<feature type="compositionally biased region" description="Polar residues" evidence="2">
    <location>
        <begin position="415"/>
        <end position="426"/>
    </location>
</feature>
<feature type="region of interest" description="Disordered" evidence="2">
    <location>
        <begin position="383"/>
        <end position="402"/>
    </location>
</feature>
<feature type="compositionally biased region" description="Polar residues" evidence="2">
    <location>
        <begin position="65"/>
        <end position="86"/>
    </location>
</feature>
<feature type="region of interest" description="Disordered" evidence="2">
    <location>
        <begin position="518"/>
        <end position="550"/>
    </location>
</feature>